<dbReference type="EMBL" id="FXTQ01000004">
    <property type="protein sequence ID" value="SMO82203.1"/>
    <property type="molecule type" value="Genomic_DNA"/>
</dbReference>
<keyword evidence="2" id="KW-1185">Reference proteome</keyword>
<sequence>MKLLRKKIARFYKQLILLKYYSKKINFTSKQKKRKIVICFDGNLPHGGLVDRLKGIISLYEISKILDFEFKIFFTHPFELTNFLEPNAIDWIINEKELKYNVLNSKIVYLINDFKITPLKIFEKSKAKTFFVYCNVDYLAKLYPTKNEQEIKFIWKNNYDHLFKTSNYLQEKLNILSSESRIAFHTRFATLMGDFSDSTKMILNEKEKLDLTQKVMKAINDKANQYPDKVAYVFSDSNFFLNHVRTTTNYKTLEGVPKHIENNNSDADYHSKTFLDFYYLAGSELVFLVTIDQMYYSSFSKYAAIIGDSEFNTIIN</sequence>
<dbReference type="Proteomes" id="UP000319267">
    <property type="component" value="Unassembled WGS sequence"/>
</dbReference>
<proteinExistence type="predicted"/>
<protein>
    <submittedName>
        <fullName evidence="1">Uncharacterized protein</fullName>
    </submittedName>
</protein>
<dbReference type="AlphaFoldDB" id="A0A521EE44"/>
<reference evidence="1 2" key="1">
    <citation type="submission" date="2017-05" db="EMBL/GenBank/DDBJ databases">
        <authorList>
            <person name="Varghese N."/>
            <person name="Submissions S."/>
        </authorList>
    </citation>
    <scope>NUCLEOTIDE SEQUENCE [LARGE SCALE GENOMIC DNA]</scope>
    <source>
        <strain evidence="1 2">DSM 29982</strain>
    </source>
</reference>
<accession>A0A521EE44</accession>
<gene>
    <name evidence="1" type="ORF">SAMN06265220_104167</name>
</gene>
<evidence type="ECO:0000313" key="2">
    <source>
        <dbReference type="Proteomes" id="UP000319267"/>
    </source>
</evidence>
<organism evidence="1 2">
    <name type="scientific">Flavobacterium nitrogenifigens</name>
    <dbReference type="NCBI Taxonomy" id="1617283"/>
    <lineage>
        <taxon>Bacteria</taxon>
        <taxon>Pseudomonadati</taxon>
        <taxon>Bacteroidota</taxon>
        <taxon>Flavobacteriia</taxon>
        <taxon>Flavobacteriales</taxon>
        <taxon>Flavobacteriaceae</taxon>
        <taxon>Flavobacterium</taxon>
    </lineage>
</organism>
<name>A0A521EE44_9FLAO</name>
<evidence type="ECO:0000313" key="1">
    <source>
        <dbReference type="EMBL" id="SMO82203.1"/>
    </source>
</evidence>